<comment type="cofactor">
    <cofactor evidence="10">
        <name>Mg(2+)</name>
        <dbReference type="ChEBI" id="CHEBI:18420"/>
    </cofactor>
    <text evidence="10">Binds 2 Mg(2+) ions per subunit.</text>
</comment>
<evidence type="ECO:0000256" key="7">
    <source>
        <dbReference type="ARBA" id="ARBA00022840"/>
    </source>
</evidence>
<feature type="binding site" evidence="10">
    <location>
        <begin position="94"/>
        <end position="95"/>
    </location>
    <ligand>
        <name>ATP</name>
        <dbReference type="ChEBI" id="CHEBI:30616"/>
    </ligand>
</feature>
<dbReference type="GO" id="GO:0006164">
    <property type="term" value="P:purine nucleotide biosynthetic process"/>
    <property type="evidence" value="ECO:0007669"/>
    <property type="project" value="TreeGrafter"/>
</dbReference>
<evidence type="ECO:0000256" key="1">
    <source>
        <dbReference type="ARBA" id="ARBA00022490"/>
    </source>
</evidence>
<feature type="domain" description="Ribose-phosphate pyrophosphokinase N-terminal" evidence="12">
    <location>
        <begin position="4"/>
        <end position="118"/>
    </location>
</feature>
<keyword evidence="4 10" id="KW-0545">Nucleotide biosynthesis</keyword>
<evidence type="ECO:0000259" key="11">
    <source>
        <dbReference type="Pfam" id="PF00156"/>
    </source>
</evidence>
<feature type="binding site" evidence="10">
    <location>
        <begin position="36"/>
        <end position="38"/>
    </location>
    <ligand>
        <name>ATP</name>
        <dbReference type="ChEBI" id="CHEBI:30616"/>
    </ligand>
</feature>
<evidence type="ECO:0000259" key="12">
    <source>
        <dbReference type="Pfam" id="PF13793"/>
    </source>
</evidence>
<dbReference type="Pfam" id="PF00156">
    <property type="entry name" value="Pribosyltran"/>
    <property type="match status" value="1"/>
</dbReference>
<evidence type="ECO:0000313" key="13">
    <source>
        <dbReference type="EMBL" id="RBQ24529.1"/>
    </source>
</evidence>
<reference evidence="13 14" key="1">
    <citation type="submission" date="2018-06" db="EMBL/GenBank/DDBJ databases">
        <title>Genomic insight into two independent archaeal endosymbiosis events.</title>
        <authorList>
            <person name="Lind A.E."/>
            <person name="Lewis W.H."/>
            <person name="Spang A."/>
            <person name="Guy L."/>
            <person name="Embley M.T."/>
            <person name="Ettema T.J.G."/>
        </authorList>
    </citation>
    <scope>NUCLEOTIDE SEQUENCE [LARGE SCALE GENOMIC DNA]</scope>
    <source>
        <strain evidence="13">NOE</strain>
    </source>
</reference>
<evidence type="ECO:0000256" key="9">
    <source>
        <dbReference type="ARBA" id="ARBA00049535"/>
    </source>
</evidence>
<gene>
    <name evidence="10 13" type="primary">prs</name>
    <name evidence="13" type="ORF">ALNOE001_01990</name>
</gene>
<dbReference type="GO" id="GO:0004749">
    <property type="term" value="F:ribose phosphate diphosphokinase activity"/>
    <property type="evidence" value="ECO:0007669"/>
    <property type="project" value="UniProtKB-UniRule"/>
</dbReference>
<dbReference type="InterPro" id="IPR000836">
    <property type="entry name" value="PRTase_dom"/>
</dbReference>
<evidence type="ECO:0000313" key="14">
    <source>
        <dbReference type="Proteomes" id="UP000253099"/>
    </source>
</evidence>
<keyword evidence="1 10" id="KW-0963">Cytoplasm</keyword>
<dbReference type="Gene3D" id="3.40.50.2020">
    <property type="match status" value="2"/>
</dbReference>
<protein>
    <recommendedName>
        <fullName evidence="10">Ribose-phosphate pyrophosphokinase</fullName>
        <shortName evidence="10">RPPK</shortName>
        <ecNumber evidence="10">2.7.6.1</ecNumber>
    </recommendedName>
    <alternativeName>
        <fullName evidence="10">5-phospho-D-ribosyl alpha-1-diphosphate synthase</fullName>
    </alternativeName>
    <alternativeName>
        <fullName evidence="10">Phosphoribosyl diphosphate synthase</fullName>
    </alternativeName>
    <alternativeName>
        <fullName evidence="10">Phosphoribosyl pyrophosphate synthase</fullName>
        <shortName evidence="10">P-Rib-PP synthase</shortName>
        <shortName evidence="10">PRPP synthase</shortName>
        <shortName evidence="10">PRPPase</shortName>
    </alternativeName>
</protein>
<dbReference type="PANTHER" id="PTHR10210:SF32">
    <property type="entry name" value="RIBOSE-PHOSPHATE PYROPHOSPHOKINASE 2"/>
    <property type="match status" value="1"/>
</dbReference>
<evidence type="ECO:0000256" key="8">
    <source>
        <dbReference type="ARBA" id="ARBA00022842"/>
    </source>
</evidence>
<evidence type="ECO:0000256" key="5">
    <source>
        <dbReference type="ARBA" id="ARBA00022741"/>
    </source>
</evidence>
<dbReference type="CDD" id="cd06223">
    <property type="entry name" value="PRTases_typeI"/>
    <property type="match status" value="1"/>
</dbReference>
<comment type="caution">
    <text evidence="13">The sequence shown here is derived from an EMBL/GenBank/DDBJ whole genome shotgun (WGS) entry which is preliminary data.</text>
</comment>
<comment type="similarity">
    <text evidence="10">Belongs to the ribose-phosphate pyrophosphokinase family. Class III (archaeal) subfamily.</text>
</comment>
<dbReference type="SMART" id="SM01400">
    <property type="entry name" value="Pribosyltran_N"/>
    <property type="match status" value="1"/>
</dbReference>
<dbReference type="InterPro" id="IPR029099">
    <property type="entry name" value="Pribosyltran_N"/>
</dbReference>
<accession>A0A366MG89</accession>
<evidence type="ECO:0000256" key="3">
    <source>
        <dbReference type="ARBA" id="ARBA00022723"/>
    </source>
</evidence>
<dbReference type="GO" id="GO:0005524">
    <property type="term" value="F:ATP binding"/>
    <property type="evidence" value="ECO:0007669"/>
    <property type="project" value="UniProtKB-KW"/>
</dbReference>
<keyword evidence="6 10" id="KW-0418">Kinase</keyword>
<dbReference type="FunFam" id="3.40.50.2020:FF:000007">
    <property type="entry name" value="Ribose-phosphate pyrophosphokinase"/>
    <property type="match status" value="1"/>
</dbReference>
<dbReference type="HAMAP" id="MF_00583_A">
    <property type="entry name" value="RibP_PPkinase_A"/>
    <property type="match status" value="1"/>
</dbReference>
<feature type="domain" description="Phosphoribosyltransferase" evidence="11">
    <location>
        <begin position="143"/>
        <end position="269"/>
    </location>
</feature>
<comment type="subcellular location">
    <subcellularLocation>
        <location evidence="10">Cytoplasm</location>
    </subcellularLocation>
</comment>
<evidence type="ECO:0000256" key="2">
    <source>
        <dbReference type="ARBA" id="ARBA00022679"/>
    </source>
</evidence>
<proteinExistence type="inferred from homology"/>
<dbReference type="AlphaFoldDB" id="A0A366MG89"/>
<keyword evidence="8 10" id="KW-0460">Magnesium</keyword>
<dbReference type="Proteomes" id="UP000253099">
    <property type="component" value="Unassembled WGS sequence"/>
</dbReference>
<keyword evidence="3 10" id="KW-0479">Metal-binding</keyword>
<dbReference type="InterPro" id="IPR029057">
    <property type="entry name" value="PRTase-like"/>
</dbReference>
<dbReference type="NCBIfam" id="TIGR01251">
    <property type="entry name" value="ribP_PPkin"/>
    <property type="match status" value="1"/>
</dbReference>
<evidence type="ECO:0000256" key="10">
    <source>
        <dbReference type="HAMAP-Rule" id="MF_00583"/>
    </source>
</evidence>
<keyword evidence="2 10" id="KW-0808">Transferase</keyword>
<feature type="binding site" evidence="10">
    <location>
        <position position="166"/>
    </location>
    <ligand>
        <name>Mg(2+)</name>
        <dbReference type="ChEBI" id="CHEBI:18420"/>
        <label>2</label>
    </ligand>
</feature>
<dbReference type="PANTHER" id="PTHR10210">
    <property type="entry name" value="RIBOSE-PHOSPHATE DIPHOSPHOKINASE FAMILY MEMBER"/>
    <property type="match status" value="1"/>
</dbReference>
<dbReference type="GO" id="GO:0016301">
    <property type="term" value="F:kinase activity"/>
    <property type="evidence" value="ECO:0007669"/>
    <property type="project" value="UniProtKB-KW"/>
</dbReference>
<dbReference type="InterPro" id="IPR005946">
    <property type="entry name" value="Rib-P_diPkinase"/>
</dbReference>
<dbReference type="InterPro" id="IPR037514">
    <property type="entry name" value="Rib-P_diPkinase_arc"/>
</dbReference>
<feature type="binding site" evidence="10">
    <location>
        <position position="128"/>
    </location>
    <ligand>
        <name>Mg(2+)</name>
        <dbReference type="ChEBI" id="CHEBI:18420"/>
        <label>1</label>
    </ligand>
</feature>
<comment type="catalytic activity">
    <reaction evidence="9 10">
        <text>D-ribose 5-phosphate + ATP = 5-phospho-alpha-D-ribose 1-diphosphate + AMP + H(+)</text>
        <dbReference type="Rhea" id="RHEA:15609"/>
        <dbReference type="ChEBI" id="CHEBI:15378"/>
        <dbReference type="ChEBI" id="CHEBI:30616"/>
        <dbReference type="ChEBI" id="CHEBI:58017"/>
        <dbReference type="ChEBI" id="CHEBI:78346"/>
        <dbReference type="ChEBI" id="CHEBI:456215"/>
        <dbReference type="EC" id="2.7.6.1"/>
    </reaction>
</comment>
<feature type="active site" evidence="10">
    <location>
        <position position="189"/>
    </location>
</feature>
<comment type="function">
    <text evidence="10">Involved in the biosynthesis of the central metabolite phospho-alpha-D-ribosyl-1-pyrophosphate (PRPP) via the transfer of pyrophosphoryl group from ATP to 1-hydroxyl of ribose-5-phosphate (Rib-5-P).</text>
</comment>
<dbReference type="EC" id="2.7.6.1" evidence="10"/>
<organism evidence="13 14">
    <name type="scientific">Candidatus Methanobinarius endosymbioticus</name>
    <dbReference type="NCBI Taxonomy" id="2006182"/>
    <lineage>
        <taxon>Archaea</taxon>
        <taxon>Methanobacteriati</taxon>
        <taxon>Methanobacteriota</taxon>
        <taxon>Methanomada group</taxon>
        <taxon>Methanobacteria</taxon>
        <taxon>Methanobacteriales</taxon>
        <taxon>Methanobacteriaceae</taxon>
        <taxon>Candidatus Methanobinarius</taxon>
    </lineage>
</organism>
<dbReference type="NCBIfam" id="NF002095">
    <property type="entry name" value="PRK00934.1"/>
    <property type="match status" value="1"/>
</dbReference>
<sequence>MILLIIGGSASQKLAANVAKELNDWLCPIETKKFPDGERYIRIKGKIDKEAVIIQSTGYPQDENLIELLFLIKNLKDLGVEKTKVVLPYFGYGRQEKRFKSGEAISAEIVANLIENAGADEIISVNLHEGSIRDFFKIPSKNISAMEAIAEHVDSIAEDPIIIAPDKGALGFAKEIAKILDGSYTYMNKIRLGPDKVETTIADIRYDFPTDDPELANLNKKEKKVDIKSVEGKETIIIDDIIATGGTIVNAIGILKEQGAKSISVCCVHPILVNDAVLKIYAAGAKNIAGTDSLKSEVSFISIAKTIAKSLR</sequence>
<keyword evidence="5 10" id="KW-0547">Nucleotide-binding</keyword>
<dbReference type="SUPFAM" id="SSF53271">
    <property type="entry name" value="PRTase-like"/>
    <property type="match status" value="2"/>
</dbReference>
<comment type="pathway">
    <text evidence="10">Metabolic intermediate biosynthesis; 5-phospho-alpha-D-ribose 1-diphosphate biosynthesis; 5-phospho-alpha-D-ribose 1-diphosphate from D-ribose 5-phosphate (route I): step 1/1.</text>
</comment>
<dbReference type="UniPathway" id="UPA00087">
    <property type="reaction ID" value="UER00172"/>
</dbReference>
<comment type="caution">
    <text evidence="10">Lacks conserved residue(s) required for the propagation of feature annotation.</text>
</comment>
<name>A0A366MG89_9EURY</name>
<dbReference type="GO" id="GO:0006015">
    <property type="term" value="P:5-phosphoribose 1-diphosphate biosynthetic process"/>
    <property type="evidence" value="ECO:0007669"/>
    <property type="project" value="UniProtKB-UniRule"/>
</dbReference>
<keyword evidence="14" id="KW-1185">Reference proteome</keyword>
<dbReference type="EMBL" id="NIZT01000003">
    <property type="protein sequence ID" value="RBQ24529.1"/>
    <property type="molecule type" value="Genomic_DNA"/>
</dbReference>
<feature type="binding site" evidence="10">
    <location>
        <position position="239"/>
    </location>
    <ligand>
        <name>D-ribose 5-phosphate</name>
        <dbReference type="ChEBI" id="CHEBI:78346"/>
    </ligand>
</feature>
<evidence type="ECO:0000256" key="4">
    <source>
        <dbReference type="ARBA" id="ARBA00022727"/>
    </source>
</evidence>
<dbReference type="GO" id="GO:0000287">
    <property type="term" value="F:magnesium ion binding"/>
    <property type="evidence" value="ECO:0007669"/>
    <property type="project" value="UniProtKB-UniRule"/>
</dbReference>
<feature type="binding site" evidence="10">
    <location>
        <position position="191"/>
    </location>
    <ligand>
        <name>D-ribose 5-phosphate</name>
        <dbReference type="ChEBI" id="CHEBI:78346"/>
    </ligand>
</feature>
<dbReference type="GO" id="GO:0005737">
    <property type="term" value="C:cytoplasm"/>
    <property type="evidence" value="ECO:0007669"/>
    <property type="project" value="UniProtKB-SubCell"/>
</dbReference>
<dbReference type="Pfam" id="PF13793">
    <property type="entry name" value="Pribosyltran_N"/>
    <property type="match status" value="1"/>
</dbReference>
<dbReference type="GO" id="GO:0002189">
    <property type="term" value="C:ribose phosphate diphosphokinase complex"/>
    <property type="evidence" value="ECO:0007669"/>
    <property type="project" value="TreeGrafter"/>
</dbReference>
<keyword evidence="7 10" id="KW-0067">ATP-binding</keyword>
<evidence type="ECO:0000256" key="6">
    <source>
        <dbReference type="ARBA" id="ARBA00022777"/>
    </source>
</evidence>